<evidence type="ECO:0000256" key="2">
    <source>
        <dbReference type="ARBA" id="ARBA00006364"/>
    </source>
</evidence>
<accession>A0AAD9KUS6</accession>
<feature type="transmembrane region" description="Helical" evidence="7">
    <location>
        <begin position="146"/>
        <end position="170"/>
    </location>
</feature>
<proteinExistence type="inferred from homology"/>
<evidence type="ECO:0000256" key="4">
    <source>
        <dbReference type="ARBA" id="ARBA00022692"/>
    </source>
</evidence>
<keyword evidence="5 7" id="KW-1133">Transmembrane helix</keyword>
<dbReference type="Pfam" id="PF05640">
    <property type="entry name" value="NKAIN"/>
    <property type="match status" value="1"/>
</dbReference>
<keyword evidence="10" id="KW-1185">Reference proteome</keyword>
<feature type="transmembrane region" description="Helical" evidence="7">
    <location>
        <begin position="69"/>
        <end position="93"/>
    </location>
</feature>
<organism evidence="9 10">
    <name type="scientific">Ridgeia piscesae</name>
    <name type="common">Tubeworm</name>
    <dbReference type="NCBI Taxonomy" id="27915"/>
    <lineage>
        <taxon>Eukaryota</taxon>
        <taxon>Metazoa</taxon>
        <taxon>Spiralia</taxon>
        <taxon>Lophotrochozoa</taxon>
        <taxon>Annelida</taxon>
        <taxon>Polychaeta</taxon>
        <taxon>Sedentaria</taxon>
        <taxon>Canalipalpata</taxon>
        <taxon>Sabellida</taxon>
        <taxon>Siboglinidae</taxon>
        <taxon>Ridgeia</taxon>
    </lineage>
</organism>
<dbReference type="EMBL" id="JAODUO010000578">
    <property type="protein sequence ID" value="KAK2177801.1"/>
    <property type="molecule type" value="Genomic_DNA"/>
</dbReference>
<protein>
    <recommendedName>
        <fullName evidence="7">Sodium/potassium-transporting ATPase subunit beta-1-interacting protein</fullName>
        <shortName evidence="7">Na(+)/K(+)-transporting ATPase subunit beta-1-interacting protein</shortName>
    </recommendedName>
</protein>
<dbReference type="GO" id="GO:0005886">
    <property type="term" value="C:plasma membrane"/>
    <property type="evidence" value="ECO:0007669"/>
    <property type="project" value="UniProtKB-SubCell"/>
</dbReference>
<reference evidence="9" key="1">
    <citation type="journal article" date="2023" name="Mol. Biol. Evol.">
        <title>Third-Generation Sequencing Reveals the Adaptive Role of the Epigenome in Three Deep-Sea Polychaetes.</title>
        <authorList>
            <person name="Perez M."/>
            <person name="Aroh O."/>
            <person name="Sun Y."/>
            <person name="Lan Y."/>
            <person name="Juniper S.K."/>
            <person name="Young C.R."/>
            <person name="Angers B."/>
            <person name="Qian P.Y."/>
        </authorList>
    </citation>
    <scope>NUCLEOTIDE SEQUENCE</scope>
    <source>
        <strain evidence="9">R07B-5</strain>
    </source>
</reference>
<gene>
    <name evidence="9" type="ORF">NP493_579g02037</name>
</gene>
<comment type="subcellular location">
    <subcellularLocation>
        <location evidence="1 7">Cell membrane</location>
        <topology evidence="1 7">Multi-pass membrane protein</topology>
    </subcellularLocation>
</comment>
<comment type="caution">
    <text evidence="9">The sequence shown here is derived from an EMBL/GenBank/DDBJ whole genome shotgun (WGS) entry which is preliminary data.</text>
</comment>
<dbReference type="GO" id="GO:0002028">
    <property type="term" value="P:regulation of sodium ion transport"/>
    <property type="evidence" value="ECO:0007669"/>
    <property type="project" value="UniProtKB-UniRule"/>
</dbReference>
<dbReference type="PANTHER" id="PTHR13084">
    <property type="entry name" value="T-CELL LYMPHOMA BREAKPOINT-ASSOCIATED TARGET 1-RELATED"/>
    <property type="match status" value="1"/>
</dbReference>
<keyword evidence="6 7" id="KW-0472">Membrane</keyword>
<evidence type="ECO:0000256" key="8">
    <source>
        <dbReference type="SAM" id="MobiDB-lite"/>
    </source>
</evidence>
<evidence type="ECO:0000313" key="9">
    <source>
        <dbReference type="EMBL" id="KAK2177801.1"/>
    </source>
</evidence>
<dbReference type="AlphaFoldDB" id="A0AAD9KUS6"/>
<evidence type="ECO:0000256" key="6">
    <source>
        <dbReference type="ARBA" id="ARBA00023136"/>
    </source>
</evidence>
<sequence>MLLLGQQTAQSQWHLDTYIVCPFFQLVTIERQVFDFLGYMWMPIIGNFLQIIFVIIGFFGTYQYRPKVIILYSVWSLMWLGWNIFVICFYLELGFLQRSWWLDNGIGCRVNNMSWVSSSGYSQASRNIPPEQYVEGCLLQYYYVEIIHAAVQCVLSLLGFCVSCYVIYIFTEEDDSFDFIGGFASFPAYQSPAKSSHIQLQPVYVKVNLQQFSLAQPVHDELEYIKMRYRSPARSSFRTARHKKTYDTLAPSSTPHNHVITPTPPQTYMGDQTNIYANDSVTKDGFVSPDTSWVQTSPLLDSRGQGQGGGGDHYTQQEYNPYTSLVTTPPAVTIV</sequence>
<evidence type="ECO:0000256" key="5">
    <source>
        <dbReference type="ARBA" id="ARBA00022989"/>
    </source>
</evidence>
<dbReference type="InterPro" id="IPR008516">
    <property type="entry name" value="Na/K-Atpase_Interacting"/>
</dbReference>
<keyword evidence="4 7" id="KW-0812">Transmembrane</keyword>
<evidence type="ECO:0000256" key="7">
    <source>
        <dbReference type="RuleBase" id="RU368041"/>
    </source>
</evidence>
<evidence type="ECO:0000256" key="3">
    <source>
        <dbReference type="ARBA" id="ARBA00022475"/>
    </source>
</evidence>
<evidence type="ECO:0000313" key="10">
    <source>
        <dbReference type="Proteomes" id="UP001209878"/>
    </source>
</evidence>
<dbReference type="PANTHER" id="PTHR13084:SF6">
    <property type="entry name" value="SODIUM_POTASSIUM-TRANSPORTING ATPASE SUBUNIT BETA-1-INTERACTING PROTEIN"/>
    <property type="match status" value="1"/>
</dbReference>
<comment type="similarity">
    <text evidence="2 7">Belongs to the NKAIN family.</text>
</comment>
<feature type="region of interest" description="Disordered" evidence="8">
    <location>
        <begin position="293"/>
        <end position="314"/>
    </location>
</feature>
<evidence type="ECO:0000256" key="1">
    <source>
        <dbReference type="ARBA" id="ARBA00004651"/>
    </source>
</evidence>
<feature type="transmembrane region" description="Helical" evidence="7">
    <location>
        <begin position="40"/>
        <end position="62"/>
    </location>
</feature>
<name>A0AAD9KUS6_RIDPI</name>
<keyword evidence="3 7" id="KW-1003">Cell membrane</keyword>
<dbReference type="Proteomes" id="UP001209878">
    <property type="component" value="Unassembled WGS sequence"/>
</dbReference>